<protein>
    <recommendedName>
        <fullName evidence="2">histidine kinase</fullName>
        <ecNumber evidence="2">2.7.13.3</ecNumber>
    </recommendedName>
</protein>
<keyword evidence="4" id="KW-0808">Transferase</keyword>
<sequence length="394" mass="44363">MKYLERCHLLRYRLSTVPLNWLNLSRGSQLLLIAFSYGLGIVGIWLLFPPTHNGASMFLPIVTSCWLFRYRGLLISLFLNGIAFQLMYIFLLRGMLPDQAFVEGGIVGFVTSLGLGIIICWLRAAVDQVQVARQQALAAEQERLRILLKEQQITLAYEQQRKINALKDQFLLNVSHELRTPLTVLGGSLELLYEFGEQLDAMKRAHFLQKALESQADLVALVDHVLDATEIVGDVPGAHSEAINLKHLLQQVLAHLSQQDLTNYTICLQISEQIMVWADPQFLRQVLRNLFSNIFKYVPGQTEVHIEATQVDPSAMVYLHIQDAGPGIPVAEQPMIFERFVRLKRDLGGSTRGTGLGLYICKQLVEAMKGRIWIESSGRPGEGSRFCLNLLPAK</sequence>
<keyword evidence="7" id="KW-1133">Transmembrane helix</keyword>
<keyword evidence="5" id="KW-0418">Kinase</keyword>
<organism evidence="9 10">
    <name type="scientific">Dictyobacter vulcani</name>
    <dbReference type="NCBI Taxonomy" id="2607529"/>
    <lineage>
        <taxon>Bacteria</taxon>
        <taxon>Bacillati</taxon>
        <taxon>Chloroflexota</taxon>
        <taxon>Ktedonobacteria</taxon>
        <taxon>Ktedonobacterales</taxon>
        <taxon>Dictyobacteraceae</taxon>
        <taxon>Dictyobacter</taxon>
    </lineage>
</organism>
<evidence type="ECO:0000256" key="5">
    <source>
        <dbReference type="ARBA" id="ARBA00022777"/>
    </source>
</evidence>
<dbReference type="SMART" id="SM00388">
    <property type="entry name" value="HisKA"/>
    <property type="match status" value="1"/>
</dbReference>
<evidence type="ECO:0000313" key="10">
    <source>
        <dbReference type="Proteomes" id="UP000326912"/>
    </source>
</evidence>
<evidence type="ECO:0000256" key="1">
    <source>
        <dbReference type="ARBA" id="ARBA00000085"/>
    </source>
</evidence>
<dbReference type="SUPFAM" id="SSF55874">
    <property type="entry name" value="ATPase domain of HSP90 chaperone/DNA topoisomerase II/histidine kinase"/>
    <property type="match status" value="1"/>
</dbReference>
<dbReference type="GO" id="GO:0000155">
    <property type="term" value="F:phosphorelay sensor kinase activity"/>
    <property type="evidence" value="ECO:0007669"/>
    <property type="project" value="InterPro"/>
</dbReference>
<evidence type="ECO:0000259" key="8">
    <source>
        <dbReference type="PROSITE" id="PS50109"/>
    </source>
</evidence>
<evidence type="ECO:0000256" key="7">
    <source>
        <dbReference type="SAM" id="Phobius"/>
    </source>
</evidence>
<dbReference type="InterPro" id="IPR004358">
    <property type="entry name" value="Sig_transdc_His_kin-like_C"/>
</dbReference>
<keyword evidence="3" id="KW-0597">Phosphoprotein</keyword>
<dbReference type="RefSeq" id="WP_162005578.1">
    <property type="nucleotide sequence ID" value="NZ_BKZW01000003.1"/>
</dbReference>
<evidence type="ECO:0000313" key="9">
    <source>
        <dbReference type="EMBL" id="GER90832.1"/>
    </source>
</evidence>
<dbReference type="Proteomes" id="UP000326912">
    <property type="component" value="Unassembled WGS sequence"/>
</dbReference>
<keyword evidence="10" id="KW-1185">Reference proteome</keyword>
<dbReference type="PROSITE" id="PS50109">
    <property type="entry name" value="HIS_KIN"/>
    <property type="match status" value="1"/>
</dbReference>
<dbReference type="PANTHER" id="PTHR43711">
    <property type="entry name" value="TWO-COMPONENT HISTIDINE KINASE"/>
    <property type="match status" value="1"/>
</dbReference>
<accession>A0A5J4KUF6</accession>
<dbReference type="CDD" id="cd00082">
    <property type="entry name" value="HisKA"/>
    <property type="match status" value="1"/>
</dbReference>
<feature type="transmembrane region" description="Helical" evidence="7">
    <location>
        <begin position="104"/>
        <end position="124"/>
    </location>
</feature>
<dbReference type="SMART" id="SM00387">
    <property type="entry name" value="HATPase_c"/>
    <property type="match status" value="1"/>
</dbReference>
<dbReference type="InterPro" id="IPR036097">
    <property type="entry name" value="HisK_dim/P_sf"/>
</dbReference>
<dbReference type="PANTHER" id="PTHR43711:SF1">
    <property type="entry name" value="HISTIDINE KINASE 1"/>
    <property type="match status" value="1"/>
</dbReference>
<dbReference type="InterPro" id="IPR050736">
    <property type="entry name" value="Sensor_HK_Regulatory"/>
</dbReference>
<dbReference type="InterPro" id="IPR036890">
    <property type="entry name" value="HATPase_C_sf"/>
</dbReference>
<dbReference type="InterPro" id="IPR005467">
    <property type="entry name" value="His_kinase_dom"/>
</dbReference>
<evidence type="ECO:0000256" key="2">
    <source>
        <dbReference type="ARBA" id="ARBA00012438"/>
    </source>
</evidence>
<dbReference type="Pfam" id="PF00512">
    <property type="entry name" value="HisKA"/>
    <property type="match status" value="1"/>
</dbReference>
<dbReference type="Gene3D" id="1.10.287.130">
    <property type="match status" value="1"/>
</dbReference>
<name>A0A5J4KUF6_9CHLR</name>
<dbReference type="CDD" id="cd00075">
    <property type="entry name" value="HATPase"/>
    <property type="match status" value="1"/>
</dbReference>
<feature type="transmembrane region" description="Helical" evidence="7">
    <location>
        <begin position="68"/>
        <end position="92"/>
    </location>
</feature>
<proteinExistence type="predicted"/>
<gene>
    <name evidence="9" type="ORF">KDW_49940</name>
</gene>
<keyword evidence="7" id="KW-0812">Transmembrane</keyword>
<reference evidence="9 10" key="1">
    <citation type="submission" date="2019-10" db="EMBL/GenBank/DDBJ databases">
        <title>Dictyobacter vulcani sp. nov., within the class Ktedonobacteria, isolated from soil of volcanic Mt. Zao.</title>
        <authorList>
            <person name="Zheng Y."/>
            <person name="Wang C.M."/>
            <person name="Sakai Y."/>
            <person name="Abe K."/>
            <person name="Yokota A."/>
            <person name="Yabe S."/>
        </authorList>
    </citation>
    <scope>NUCLEOTIDE SEQUENCE [LARGE SCALE GENOMIC DNA]</scope>
    <source>
        <strain evidence="9 10">W12</strain>
    </source>
</reference>
<comment type="caution">
    <text evidence="9">The sequence shown here is derived from an EMBL/GenBank/DDBJ whole genome shotgun (WGS) entry which is preliminary data.</text>
</comment>
<feature type="transmembrane region" description="Helical" evidence="7">
    <location>
        <begin position="30"/>
        <end position="48"/>
    </location>
</feature>
<dbReference type="AlphaFoldDB" id="A0A5J4KUF6"/>
<keyword evidence="7" id="KW-0472">Membrane</keyword>
<dbReference type="InterPro" id="IPR003594">
    <property type="entry name" value="HATPase_dom"/>
</dbReference>
<keyword evidence="6" id="KW-0902">Two-component regulatory system</keyword>
<evidence type="ECO:0000256" key="6">
    <source>
        <dbReference type="ARBA" id="ARBA00023012"/>
    </source>
</evidence>
<dbReference type="Pfam" id="PF02518">
    <property type="entry name" value="HATPase_c"/>
    <property type="match status" value="1"/>
</dbReference>
<dbReference type="SUPFAM" id="SSF47384">
    <property type="entry name" value="Homodimeric domain of signal transducing histidine kinase"/>
    <property type="match status" value="1"/>
</dbReference>
<comment type="catalytic activity">
    <reaction evidence="1">
        <text>ATP + protein L-histidine = ADP + protein N-phospho-L-histidine.</text>
        <dbReference type="EC" id="2.7.13.3"/>
    </reaction>
</comment>
<dbReference type="Gene3D" id="3.30.565.10">
    <property type="entry name" value="Histidine kinase-like ATPase, C-terminal domain"/>
    <property type="match status" value="1"/>
</dbReference>
<evidence type="ECO:0000256" key="4">
    <source>
        <dbReference type="ARBA" id="ARBA00022679"/>
    </source>
</evidence>
<evidence type="ECO:0000256" key="3">
    <source>
        <dbReference type="ARBA" id="ARBA00022553"/>
    </source>
</evidence>
<feature type="domain" description="Histidine kinase" evidence="8">
    <location>
        <begin position="173"/>
        <end position="394"/>
    </location>
</feature>
<dbReference type="InterPro" id="IPR003661">
    <property type="entry name" value="HisK_dim/P_dom"/>
</dbReference>
<dbReference type="PRINTS" id="PR00344">
    <property type="entry name" value="BCTRLSENSOR"/>
</dbReference>
<dbReference type="FunFam" id="3.30.565.10:FF:000006">
    <property type="entry name" value="Sensor histidine kinase WalK"/>
    <property type="match status" value="1"/>
</dbReference>
<dbReference type="EMBL" id="BKZW01000003">
    <property type="protein sequence ID" value="GER90832.1"/>
    <property type="molecule type" value="Genomic_DNA"/>
</dbReference>
<dbReference type="EC" id="2.7.13.3" evidence="2"/>